<dbReference type="SMART" id="SM00666">
    <property type="entry name" value="PB1"/>
    <property type="match status" value="1"/>
</dbReference>
<feature type="domain" description="PB1" evidence="2">
    <location>
        <begin position="1"/>
        <end position="85"/>
    </location>
</feature>
<dbReference type="PROSITE" id="PS51745">
    <property type="entry name" value="PB1"/>
    <property type="match status" value="1"/>
</dbReference>
<protein>
    <submittedName>
        <fullName evidence="3">Sequestosome-1</fullName>
    </submittedName>
</protein>
<dbReference type="Gene3D" id="3.10.20.90">
    <property type="entry name" value="Phosphatidylinositol 3-kinase Catalytic Subunit, Chain A, domain 1"/>
    <property type="match status" value="1"/>
</dbReference>
<proteinExistence type="predicted"/>
<dbReference type="Proteomes" id="UP001146793">
    <property type="component" value="Unassembled WGS sequence"/>
</dbReference>
<gene>
    <name evidence="3" type="ORF">M0812_04720</name>
</gene>
<dbReference type="InterPro" id="IPR009060">
    <property type="entry name" value="UBA-like_sf"/>
</dbReference>
<dbReference type="EMBL" id="JANTQA010000008">
    <property type="protein sequence ID" value="KAJ3452940.1"/>
    <property type="molecule type" value="Genomic_DNA"/>
</dbReference>
<evidence type="ECO:0000313" key="3">
    <source>
        <dbReference type="EMBL" id="KAJ3452940.1"/>
    </source>
</evidence>
<dbReference type="InterPro" id="IPR000270">
    <property type="entry name" value="PB1_dom"/>
</dbReference>
<evidence type="ECO:0000256" key="1">
    <source>
        <dbReference type="SAM" id="MobiDB-lite"/>
    </source>
</evidence>
<feature type="compositionally biased region" description="Acidic residues" evidence="1">
    <location>
        <begin position="334"/>
        <end position="348"/>
    </location>
</feature>
<dbReference type="SUPFAM" id="SSF46934">
    <property type="entry name" value="UBA-like"/>
    <property type="match status" value="1"/>
</dbReference>
<feature type="region of interest" description="Disordered" evidence="1">
    <location>
        <begin position="295"/>
        <end position="355"/>
    </location>
</feature>
<reference evidence="3" key="1">
    <citation type="submission" date="2022-08" db="EMBL/GenBank/DDBJ databases">
        <title>Novel sulphate-reducing endosymbionts in the free-living metamonad Anaeramoeba.</title>
        <authorList>
            <person name="Jerlstrom-Hultqvist J."/>
            <person name="Cepicka I."/>
            <person name="Gallot-Lavallee L."/>
            <person name="Salas-Leiva D."/>
            <person name="Curtis B.A."/>
            <person name="Zahonova K."/>
            <person name="Pipaliya S."/>
            <person name="Dacks J."/>
            <person name="Roger A.J."/>
        </authorList>
    </citation>
    <scope>NUCLEOTIDE SEQUENCE</scope>
    <source>
        <strain evidence="3">Busselton2</strain>
    </source>
</reference>
<comment type="caution">
    <text evidence="3">The sequence shown here is derived from an EMBL/GenBank/DDBJ whole genome shotgun (WGS) entry which is preliminary data.</text>
</comment>
<dbReference type="InterPro" id="IPR053793">
    <property type="entry name" value="PB1-like"/>
</dbReference>
<accession>A0AAV8AJ35</accession>
<organism evidence="3 4">
    <name type="scientific">Anaeramoeba flamelloides</name>
    <dbReference type="NCBI Taxonomy" id="1746091"/>
    <lineage>
        <taxon>Eukaryota</taxon>
        <taxon>Metamonada</taxon>
        <taxon>Anaeramoebidae</taxon>
        <taxon>Anaeramoeba</taxon>
    </lineage>
</organism>
<name>A0AAV8AJ35_9EUKA</name>
<dbReference type="CDD" id="cd05992">
    <property type="entry name" value="PB1"/>
    <property type="match status" value="1"/>
</dbReference>
<sequence>MSLKVHFENEIRRWSMPLNSSYNELCEILNKLFEIDVRDRTQYSLKYKDDEDEFVVFTTDLELCEAMRFATTTDRPLLRLFIVKVTKTKTKKTIRTIPKRNQQMNSCFQRRRGKCCHPFNFMKMNPMFMLPPKLKNSFKDLKAIDKRIEKLIQNKKVVGCFKESLPRLGEILESLIDNGAIEIETVLVQIQSLLEESKLPKEIQTEITNLSTLLINKIVQMKEIITDLPIAQMFKSFFGTGKGKSQLPFPFPFPFPFPMEGMFGTMMKGMFPNPQKNCFFRTKLGKNGGFTFHKHFEKEKENKKEKENQIEKETEIEKENEIEKEKEKEKEIEIQIDQENENENENEMENEKKNDIQIEQEEKDENKESNEINFTPLEEIEEFFEVKENEVKETKENVLQKEIEYANEMEQLIGIGLVDLELNTKLLKKFKGNVRRVANAILNGRY</sequence>
<dbReference type="AlphaFoldDB" id="A0AAV8AJ35"/>
<evidence type="ECO:0000259" key="2">
    <source>
        <dbReference type="PROSITE" id="PS51745"/>
    </source>
</evidence>
<dbReference type="Pfam" id="PF00564">
    <property type="entry name" value="PB1"/>
    <property type="match status" value="1"/>
</dbReference>
<dbReference type="SUPFAM" id="SSF54277">
    <property type="entry name" value="CAD &amp; PB1 domains"/>
    <property type="match status" value="1"/>
</dbReference>
<feature type="compositionally biased region" description="Basic and acidic residues" evidence="1">
    <location>
        <begin position="295"/>
        <end position="333"/>
    </location>
</feature>
<evidence type="ECO:0000313" key="4">
    <source>
        <dbReference type="Proteomes" id="UP001146793"/>
    </source>
</evidence>